<evidence type="ECO:0000313" key="2">
    <source>
        <dbReference type="EMBL" id="WNV48140.1"/>
    </source>
</evidence>
<evidence type="ECO:0000256" key="1">
    <source>
        <dbReference type="SAM" id="Phobius"/>
    </source>
</evidence>
<dbReference type="EMBL" id="OR260090">
    <property type="protein sequence ID" value="WNV48140.1"/>
    <property type="molecule type" value="Genomic_DNA"/>
</dbReference>
<name>A0AA96PZH2_9CAUD</name>
<sequence>MDDFASFGIGLLAIIVAFGLVWRERQSYMWRQRQLNKGKDLRP</sequence>
<organism evidence="2 3">
    <name type="scientific">Caulobacter phage Quill_5.2</name>
    <dbReference type="NCBI Taxonomy" id="3075108"/>
    <lineage>
        <taxon>Viruses</taxon>
        <taxon>Duplodnaviria</taxon>
        <taxon>Heunggongvirae</taxon>
        <taxon>Uroviricota</taxon>
        <taxon>Caudoviricetes</taxon>
        <taxon>Autographivirales</taxon>
        <taxon>Autonotataviridae</taxon>
        <taxon>Lullwatervirus</taxon>
        <taxon>Lullwatervirus quill52</taxon>
    </lineage>
</organism>
<gene>
    <name evidence="2" type="ORF">Ql52_gp004</name>
</gene>
<dbReference type="Proteomes" id="UP001301924">
    <property type="component" value="Segment"/>
</dbReference>
<protein>
    <submittedName>
        <fullName evidence="2">Uncharacterized protein</fullName>
    </submittedName>
</protein>
<proteinExistence type="predicted"/>
<evidence type="ECO:0000313" key="3">
    <source>
        <dbReference type="Proteomes" id="UP001301924"/>
    </source>
</evidence>
<reference evidence="3" key="1">
    <citation type="journal article" date="2024" name="Viruses">
        <title>New Genera and Species of Caulobacter and Brevundimonas Bacteriophages Provide Insights into Phage Genome Evolution.</title>
        <authorList>
            <person name="Ely B."/>
            <person name="Hils M."/>
            <person name="Clarke A."/>
            <person name="Albert M."/>
            <person name="Holness N."/>
            <person name="Lenski J."/>
            <person name="Mohammadi T."/>
        </authorList>
    </citation>
    <scope>NUCLEOTIDE SEQUENCE [LARGE SCALE GENOMIC DNA]</scope>
</reference>
<keyword evidence="3" id="KW-1185">Reference proteome</keyword>
<keyword evidence="1" id="KW-0812">Transmembrane</keyword>
<accession>A0AA96PZH2</accession>
<feature type="transmembrane region" description="Helical" evidence="1">
    <location>
        <begin position="6"/>
        <end position="23"/>
    </location>
</feature>
<keyword evidence="1" id="KW-1133">Transmembrane helix</keyword>
<keyword evidence="1" id="KW-0472">Membrane</keyword>